<organism evidence="5 6">
    <name type="scientific">Schizopora paradoxa</name>
    <dbReference type="NCBI Taxonomy" id="27342"/>
    <lineage>
        <taxon>Eukaryota</taxon>
        <taxon>Fungi</taxon>
        <taxon>Dikarya</taxon>
        <taxon>Basidiomycota</taxon>
        <taxon>Agaricomycotina</taxon>
        <taxon>Agaricomycetes</taxon>
        <taxon>Hymenochaetales</taxon>
        <taxon>Schizoporaceae</taxon>
        <taxon>Schizopora</taxon>
    </lineage>
</organism>
<dbReference type="OrthoDB" id="5283654at2759"/>
<evidence type="ECO:0000256" key="3">
    <source>
        <dbReference type="ARBA" id="ARBA00023002"/>
    </source>
</evidence>
<dbReference type="STRING" id="27342.A0A0H2S473"/>
<dbReference type="GO" id="GO:0016491">
    <property type="term" value="F:oxidoreductase activity"/>
    <property type="evidence" value="ECO:0007669"/>
    <property type="project" value="UniProtKB-KW"/>
</dbReference>
<keyword evidence="2" id="KW-0521">NADP</keyword>
<sequence>MSAFKNFAVAGAGNLGHFIITELLQLKKNGAISTVKVLTRTGGSKYPELVELGATFVEVQYEDPASLKKALAGTEVVISTIGGTGLATQAQLANASKDAGVQLFVPSEFGNPTDGKTDHAIFSTKDSTKKHLRELGLPFAAFYTGPFPDFVLKPQNGKAAFGGSGDVPISWTSMPDIARFVSHVLTTLPKKELEWRIFRIEGDRQSFNNIIASYEQRTGTKLEVTKRSRAELEATLKENPSDFVTFLLWEWDLGGGITGKPEELSNNLWPEWNPKSVVDVAIEGIPIAVTLVFRGDDSEPKQQ</sequence>
<evidence type="ECO:0000256" key="1">
    <source>
        <dbReference type="ARBA" id="ARBA00005725"/>
    </source>
</evidence>
<keyword evidence="3" id="KW-0560">Oxidoreductase</keyword>
<feature type="domain" description="NmrA-like" evidence="4">
    <location>
        <begin position="10"/>
        <end position="227"/>
    </location>
</feature>
<reference evidence="5 6" key="1">
    <citation type="submission" date="2015-04" db="EMBL/GenBank/DDBJ databases">
        <title>Complete genome sequence of Schizopora paradoxa KUC8140, a cosmopolitan wood degrader in East Asia.</title>
        <authorList>
            <consortium name="DOE Joint Genome Institute"/>
            <person name="Min B."/>
            <person name="Park H."/>
            <person name="Jang Y."/>
            <person name="Kim J.-J."/>
            <person name="Kim K.H."/>
            <person name="Pangilinan J."/>
            <person name="Lipzen A."/>
            <person name="Riley R."/>
            <person name="Grigoriev I.V."/>
            <person name="Spatafora J.W."/>
            <person name="Choi I.-G."/>
        </authorList>
    </citation>
    <scope>NUCLEOTIDE SEQUENCE [LARGE SCALE GENOMIC DNA]</scope>
    <source>
        <strain evidence="5 6">KUC8140</strain>
    </source>
</reference>
<dbReference type="PANTHER" id="PTHR47706:SF4">
    <property type="entry name" value="NMRA-LIKE DOMAIN-CONTAINING PROTEIN"/>
    <property type="match status" value="1"/>
</dbReference>
<dbReference type="Pfam" id="PF05368">
    <property type="entry name" value="NmrA"/>
    <property type="match status" value="1"/>
</dbReference>
<dbReference type="Gene3D" id="3.90.25.10">
    <property type="entry name" value="UDP-galactose 4-epimerase, domain 1"/>
    <property type="match status" value="1"/>
</dbReference>
<dbReference type="PANTHER" id="PTHR47706">
    <property type="entry name" value="NMRA-LIKE FAMILY PROTEIN"/>
    <property type="match status" value="1"/>
</dbReference>
<dbReference type="InterPro" id="IPR051609">
    <property type="entry name" value="NmrA/Isoflavone_reductase-like"/>
</dbReference>
<accession>A0A0H2S473</accession>
<name>A0A0H2S473_9AGAM</name>
<dbReference type="SUPFAM" id="SSF51735">
    <property type="entry name" value="NAD(P)-binding Rossmann-fold domains"/>
    <property type="match status" value="1"/>
</dbReference>
<evidence type="ECO:0000313" key="6">
    <source>
        <dbReference type="Proteomes" id="UP000053477"/>
    </source>
</evidence>
<evidence type="ECO:0000259" key="4">
    <source>
        <dbReference type="Pfam" id="PF05368"/>
    </source>
</evidence>
<comment type="similarity">
    <text evidence="1">Belongs to the NmrA-type oxidoreductase family. Isoflavone reductase subfamily.</text>
</comment>
<dbReference type="Gene3D" id="3.40.50.720">
    <property type="entry name" value="NAD(P)-binding Rossmann-like Domain"/>
    <property type="match status" value="1"/>
</dbReference>
<gene>
    <name evidence="5" type="ORF">SCHPADRAFT_993070</name>
</gene>
<evidence type="ECO:0000313" key="5">
    <source>
        <dbReference type="EMBL" id="KLO19055.1"/>
    </source>
</evidence>
<proteinExistence type="inferred from homology"/>
<dbReference type="Proteomes" id="UP000053477">
    <property type="component" value="Unassembled WGS sequence"/>
</dbReference>
<keyword evidence="6" id="KW-1185">Reference proteome</keyword>
<protein>
    <submittedName>
        <fullName evidence="5">NAD-binding protein</fullName>
    </submittedName>
</protein>
<dbReference type="AlphaFoldDB" id="A0A0H2S473"/>
<dbReference type="InterPro" id="IPR036291">
    <property type="entry name" value="NAD(P)-bd_dom_sf"/>
</dbReference>
<dbReference type="EMBL" id="KQ085889">
    <property type="protein sequence ID" value="KLO19055.1"/>
    <property type="molecule type" value="Genomic_DNA"/>
</dbReference>
<evidence type="ECO:0000256" key="2">
    <source>
        <dbReference type="ARBA" id="ARBA00022857"/>
    </source>
</evidence>
<dbReference type="InterPro" id="IPR008030">
    <property type="entry name" value="NmrA-like"/>
</dbReference>
<dbReference type="InParanoid" id="A0A0H2S473"/>